<sequence>MNETPIPKRLGEHAPAGFDPATQALLSALIRELPELERWSVSSEAGSHTLELPLPSQSASVRVPLRGPIGVGRIAAGPARLRDANGVEQAIDVSELIARLVDEPRIAATIGLDRASAATRERFVARVRASAANLAQTLALRADDLDHLAHSPLGFIEAEQGLVLGHSVHPAPRLREGLRDDTDARYIPELGGATPLHLWAVARERLLVGGGEAASARLDQLIASDPEWATLADSLDEAFTLLPLHPCQARALASELVDARGQLRPLGPIGRHWSPTSSLRTLFTDGSPWMLKVSLPIRLTNSLRTLSPAELERGVLLGRVLHETEASALERRHPNFRILREPAYFGLRDLAGGPAPRESFIALRDNPFRADQPAEVLATLLQDHGVTGRSRLALRIEQAAARSGLPAVALADRWFTRFCAVVLDPILEAQADFGLLLSAHQQNLVLGFADTGPLAGIEPQVAWFRDAQGTAYTELAARRLSERLPAVARSTFRSPLAERVWAYSVVINGVFNAIASLAMIPGVGVAALLERLRAVLEAQRERGPVDPRGLDYLLDAPQLWTKANVFCFASDLDEVSLADPQAVYRAIANPLARPDVVEHERPAGRRRAARFANAEGPDQTATIELGAPPSSPGWRPGQIELGAEQRRFELREAGPRAELRWLDHGSERTHSTTLDHLFSTHAGLRHVLVNGDVVVRDHFFQQRSPWHCAGELTAELLGDTARTTTGAIEHPRRPSAPAGQLYARYCPSIDRNFTLHSFDPDRDFDRFCGWMQDPVVAQFWEQDWPRAQLRDRIDALIADPHVIPAIGRFDDLPFAYFEIYWAKEDRLGPHYAAHDYDRGFHMAIGEPEVRHRGWGRQWFLSMAHFCFLDDPRTQRLVGEPRIDQSRVRGWADTTAWREWGEVQFPHKRAALMVLTRDRFFAEFGS</sequence>
<dbReference type="GO" id="GO:0016874">
    <property type="term" value="F:ligase activity"/>
    <property type="evidence" value="ECO:0007669"/>
    <property type="project" value="UniProtKB-KW"/>
</dbReference>
<dbReference type="InterPro" id="IPR022770">
    <property type="entry name" value="IucA/IucC-like_C"/>
</dbReference>
<evidence type="ECO:0000313" key="3">
    <source>
        <dbReference type="EMBL" id="PRQ09047.1"/>
    </source>
</evidence>
<accession>A0A2S9YVB4</accession>
<dbReference type="InterPro" id="IPR016181">
    <property type="entry name" value="Acyl_CoA_acyltransferase"/>
</dbReference>
<dbReference type="SMART" id="SM01006">
    <property type="entry name" value="AlcB"/>
    <property type="match status" value="1"/>
</dbReference>
<dbReference type="OrthoDB" id="495728at2"/>
<dbReference type="Gene3D" id="3.40.630.30">
    <property type="match status" value="1"/>
</dbReference>
<dbReference type="GO" id="GO:0019290">
    <property type="term" value="P:siderophore biosynthetic process"/>
    <property type="evidence" value="ECO:0007669"/>
    <property type="project" value="InterPro"/>
</dbReference>
<dbReference type="Proteomes" id="UP000238823">
    <property type="component" value="Unassembled WGS sequence"/>
</dbReference>
<dbReference type="EMBL" id="PVNL01000030">
    <property type="protein sequence ID" value="PRQ09047.1"/>
    <property type="molecule type" value="Genomic_DNA"/>
</dbReference>
<name>A0A2S9YVB4_9BACT</name>
<dbReference type="InterPro" id="IPR019432">
    <property type="entry name" value="Acyltransferase_MbtK/IucB-like"/>
</dbReference>
<dbReference type="PANTHER" id="PTHR31438">
    <property type="entry name" value="LYSINE N-ACYLTRANSFERASE C17G9.06C-RELATED"/>
    <property type="match status" value="1"/>
</dbReference>
<dbReference type="AlphaFoldDB" id="A0A2S9YVB4"/>
<dbReference type="PANTHER" id="PTHR31438:SF1">
    <property type="entry name" value="LYSINE N-ACYLTRANSFERASE C17G9.06C-RELATED"/>
    <property type="match status" value="1"/>
</dbReference>
<dbReference type="Gene3D" id="1.10.510.40">
    <property type="match status" value="1"/>
</dbReference>
<dbReference type="EC" id="6.3.2.38" evidence="3"/>
<evidence type="ECO:0000313" key="4">
    <source>
        <dbReference type="Proteomes" id="UP000238823"/>
    </source>
</evidence>
<evidence type="ECO:0000256" key="1">
    <source>
        <dbReference type="ARBA" id="ARBA00004924"/>
    </source>
</evidence>
<organism evidence="3 4">
    <name type="scientific">Enhygromyxa salina</name>
    <dbReference type="NCBI Taxonomy" id="215803"/>
    <lineage>
        <taxon>Bacteria</taxon>
        <taxon>Pseudomonadati</taxon>
        <taxon>Myxococcota</taxon>
        <taxon>Polyangia</taxon>
        <taxon>Nannocystales</taxon>
        <taxon>Nannocystaceae</taxon>
        <taxon>Enhygromyxa</taxon>
    </lineage>
</organism>
<reference evidence="3 4" key="1">
    <citation type="submission" date="2018-03" db="EMBL/GenBank/DDBJ databases">
        <title>Draft Genome Sequences of the Obligatory Marine Myxobacteria Enhygromyxa salina SWB007.</title>
        <authorList>
            <person name="Poehlein A."/>
            <person name="Moghaddam J.A."/>
            <person name="Harms H."/>
            <person name="Alanjari M."/>
            <person name="Koenig G.M."/>
            <person name="Daniel R."/>
            <person name="Schaeberle T.F."/>
        </authorList>
    </citation>
    <scope>NUCLEOTIDE SEQUENCE [LARGE SCALE GENOMIC DNA]</scope>
    <source>
        <strain evidence="3 4">SWB007</strain>
    </source>
</reference>
<gene>
    <name evidence="3" type="primary">iucA</name>
    <name evidence="3" type="ORF">ENSA7_10370</name>
</gene>
<dbReference type="RefSeq" id="WP_106088091.1">
    <property type="nucleotide sequence ID" value="NZ_PVNL01000030.1"/>
</dbReference>
<feature type="domain" description="Acyltransferase MbtK/IucB-like conserved" evidence="2">
    <location>
        <begin position="756"/>
        <end position="803"/>
    </location>
</feature>
<protein>
    <submittedName>
        <fullName evidence="3">N(2)-citryl-N(6)-acetyl-N(6)-hydroxylysine synthase</fullName>
        <ecNumber evidence="3">6.3.2.38</ecNumber>
    </submittedName>
</protein>
<keyword evidence="3" id="KW-0436">Ligase</keyword>
<proteinExistence type="predicted"/>
<dbReference type="SUPFAM" id="SSF55729">
    <property type="entry name" value="Acyl-CoA N-acyltransferases (Nat)"/>
    <property type="match status" value="1"/>
</dbReference>
<dbReference type="Pfam" id="PF04183">
    <property type="entry name" value="IucA_IucC"/>
    <property type="match status" value="1"/>
</dbReference>
<dbReference type="GO" id="GO:0016410">
    <property type="term" value="F:N-acyltransferase activity"/>
    <property type="evidence" value="ECO:0007669"/>
    <property type="project" value="TreeGrafter"/>
</dbReference>
<dbReference type="Pfam" id="PF13523">
    <property type="entry name" value="Acetyltransf_8"/>
    <property type="match status" value="1"/>
</dbReference>
<evidence type="ECO:0000259" key="2">
    <source>
        <dbReference type="SMART" id="SM01006"/>
    </source>
</evidence>
<comment type="caution">
    <text evidence="3">The sequence shown here is derived from an EMBL/GenBank/DDBJ whole genome shotgun (WGS) entry which is preliminary data.</text>
</comment>
<comment type="pathway">
    <text evidence="1">Siderophore biosynthesis.</text>
</comment>
<dbReference type="Pfam" id="PF06276">
    <property type="entry name" value="FhuF"/>
    <property type="match status" value="1"/>
</dbReference>
<dbReference type="InterPro" id="IPR007310">
    <property type="entry name" value="Aerobactin_biosyn_IucA/IucC_N"/>
</dbReference>